<organism evidence="1 2">
    <name type="scientific">Streptomyces seoulensis</name>
    <dbReference type="NCBI Taxonomy" id="73044"/>
    <lineage>
        <taxon>Bacteria</taxon>
        <taxon>Bacillati</taxon>
        <taxon>Actinomycetota</taxon>
        <taxon>Actinomycetes</taxon>
        <taxon>Kitasatosporales</taxon>
        <taxon>Streptomycetaceae</taxon>
        <taxon>Streptomyces</taxon>
    </lineage>
</organism>
<dbReference type="RefSeq" id="WP_051887457.1">
    <property type="nucleotide sequence ID" value="NZ_CP032229.1"/>
</dbReference>
<sequence length="139" mass="14674">MSGLGDDEGDGDGVPGHERLAALCHRSAELARELGTEGRRLADHIATELRGGRSPGELEDSFDELEDLLLAAGLTAGLGSYRTDSPPVYRRFPGAGHPLLRVLACPGGGCARVEAPEPEGPPAQCRIFGRPLREIGLRP</sequence>
<dbReference type="OrthoDB" id="4222582at2"/>
<proteinExistence type="predicted"/>
<accession>A0A4P6U3I2</accession>
<protein>
    <submittedName>
        <fullName evidence="1">Uncharacterized protein</fullName>
    </submittedName>
</protein>
<name>A0A4P6U3I2_STRSO</name>
<gene>
    <name evidence="1" type="ORF">D0Z67_27755</name>
</gene>
<dbReference type="EMBL" id="CP032229">
    <property type="protein sequence ID" value="QBJ93691.1"/>
    <property type="molecule type" value="Genomic_DNA"/>
</dbReference>
<dbReference type="GeneID" id="300102699"/>
<dbReference type="AlphaFoldDB" id="A0A4P6U3I2"/>
<reference evidence="1 2" key="1">
    <citation type="submission" date="2018-08" db="EMBL/GenBank/DDBJ databases">
        <title>The complete genome sequence of Streptomyces seoulensis, a pioneer strain for nickel superoxide dismutase discovery.</title>
        <authorList>
            <person name="Shin J."/>
            <person name="Lee J.-S."/>
            <person name="Lee E.-J."/>
            <person name="Youn H.-D."/>
        </authorList>
    </citation>
    <scope>NUCLEOTIDE SEQUENCE [LARGE SCALE GENOMIC DNA]</scope>
    <source>
        <strain evidence="1 2">KCTC 9819</strain>
    </source>
</reference>
<dbReference type="STRING" id="73044.GCA_000725795_00497"/>
<keyword evidence="2" id="KW-1185">Reference proteome</keyword>
<dbReference type="KEGG" id="sseo:D0Z67_27755"/>
<dbReference type="Proteomes" id="UP000292547">
    <property type="component" value="Chromosome"/>
</dbReference>
<evidence type="ECO:0000313" key="1">
    <source>
        <dbReference type="EMBL" id="QBJ93691.1"/>
    </source>
</evidence>
<evidence type="ECO:0000313" key="2">
    <source>
        <dbReference type="Proteomes" id="UP000292547"/>
    </source>
</evidence>